<dbReference type="RefSeq" id="WP_179500683.1">
    <property type="nucleotide sequence ID" value="NZ_JACCAA010000001.1"/>
</dbReference>
<protein>
    <submittedName>
        <fullName evidence="9">Peptide/nickel transport system permease protein</fullName>
    </submittedName>
</protein>
<keyword evidence="5 7" id="KW-1133">Transmembrane helix</keyword>
<evidence type="ECO:0000313" key="10">
    <source>
        <dbReference type="Proteomes" id="UP000540656"/>
    </source>
</evidence>
<dbReference type="PANTHER" id="PTHR43163">
    <property type="entry name" value="DIPEPTIDE TRANSPORT SYSTEM PERMEASE PROTEIN DPPB-RELATED"/>
    <property type="match status" value="1"/>
</dbReference>
<evidence type="ECO:0000256" key="1">
    <source>
        <dbReference type="ARBA" id="ARBA00004651"/>
    </source>
</evidence>
<comment type="caution">
    <text evidence="9">The sequence shown here is derived from an EMBL/GenBank/DDBJ whole genome shotgun (WGS) entry which is preliminary data.</text>
</comment>
<feature type="transmembrane region" description="Helical" evidence="7">
    <location>
        <begin position="193"/>
        <end position="213"/>
    </location>
</feature>
<feature type="transmembrane region" description="Helical" evidence="7">
    <location>
        <begin position="150"/>
        <end position="173"/>
    </location>
</feature>
<gene>
    <name evidence="9" type="ORF">BJ980_000324</name>
</gene>
<dbReference type="Gene3D" id="1.10.3720.10">
    <property type="entry name" value="MetI-like"/>
    <property type="match status" value="1"/>
</dbReference>
<organism evidence="9 10">
    <name type="scientific">Nocardioides daedukensis</name>
    <dbReference type="NCBI Taxonomy" id="634462"/>
    <lineage>
        <taxon>Bacteria</taxon>
        <taxon>Bacillati</taxon>
        <taxon>Actinomycetota</taxon>
        <taxon>Actinomycetes</taxon>
        <taxon>Propionibacteriales</taxon>
        <taxon>Nocardioidaceae</taxon>
        <taxon>Nocardioides</taxon>
    </lineage>
</organism>
<dbReference type="GO" id="GO:0055085">
    <property type="term" value="P:transmembrane transport"/>
    <property type="evidence" value="ECO:0007669"/>
    <property type="project" value="InterPro"/>
</dbReference>
<keyword evidence="10" id="KW-1185">Reference proteome</keyword>
<dbReference type="AlphaFoldDB" id="A0A7Y9UPE1"/>
<keyword evidence="6 7" id="KW-0472">Membrane</keyword>
<sequence length="333" mass="36343">MLAYVLKRLIAGFMVVVIISMMVYALFWYGPKSPAKPLCDSERSRGCDPATIERYEAKLGFNNPIHEEYGKWAKGLVAGRTITVGSTDIQCDAPCLGLSNRNRQPVFEQLMTKIPATVSLAVGAAFLYLAVGVTVGVMAARRRGSFTDKALVSTSLFMTSIPYYLVALIVMLYTTLTLDIVDKGYVSLADGGIGGWFSHLLVPWLVLGIYGSTQYTRFSRGAMVESLSEDYIRTAKAKGLPGRTVVYKHALRSALVPVVTIFGIDFAFLLAGTVFTEKIFDIQGMGLWALDATYIKDLPVVQATVLVGAVIIVLANIVVDLLYSVLDPRVRLS</sequence>
<dbReference type="CDD" id="cd06261">
    <property type="entry name" value="TM_PBP2"/>
    <property type="match status" value="1"/>
</dbReference>
<accession>A0A7Y9UPE1</accession>
<reference evidence="9 10" key="1">
    <citation type="submission" date="2020-07" db="EMBL/GenBank/DDBJ databases">
        <title>Sequencing the genomes of 1000 actinobacteria strains.</title>
        <authorList>
            <person name="Klenk H.-P."/>
        </authorList>
    </citation>
    <scope>NUCLEOTIDE SEQUENCE [LARGE SCALE GENOMIC DNA]</scope>
    <source>
        <strain evidence="9 10">DSM 23819</strain>
    </source>
</reference>
<evidence type="ECO:0000256" key="5">
    <source>
        <dbReference type="ARBA" id="ARBA00022989"/>
    </source>
</evidence>
<dbReference type="GO" id="GO:0005886">
    <property type="term" value="C:plasma membrane"/>
    <property type="evidence" value="ECO:0007669"/>
    <property type="project" value="UniProtKB-SubCell"/>
</dbReference>
<evidence type="ECO:0000256" key="7">
    <source>
        <dbReference type="RuleBase" id="RU363032"/>
    </source>
</evidence>
<keyword evidence="4 7" id="KW-0812">Transmembrane</keyword>
<dbReference type="SUPFAM" id="SSF161098">
    <property type="entry name" value="MetI-like"/>
    <property type="match status" value="1"/>
</dbReference>
<dbReference type="InterPro" id="IPR000515">
    <property type="entry name" value="MetI-like"/>
</dbReference>
<feature type="transmembrane region" description="Helical" evidence="7">
    <location>
        <begin position="254"/>
        <end position="275"/>
    </location>
</feature>
<evidence type="ECO:0000313" key="9">
    <source>
        <dbReference type="EMBL" id="NYG57401.1"/>
    </source>
</evidence>
<feature type="transmembrane region" description="Helical" evidence="7">
    <location>
        <begin position="300"/>
        <end position="323"/>
    </location>
</feature>
<comment type="similarity">
    <text evidence="7">Belongs to the binding-protein-dependent transport system permease family.</text>
</comment>
<comment type="subcellular location">
    <subcellularLocation>
        <location evidence="1 7">Cell membrane</location>
        <topology evidence="1 7">Multi-pass membrane protein</topology>
    </subcellularLocation>
</comment>
<evidence type="ECO:0000256" key="2">
    <source>
        <dbReference type="ARBA" id="ARBA00022448"/>
    </source>
</evidence>
<evidence type="ECO:0000259" key="8">
    <source>
        <dbReference type="PROSITE" id="PS50928"/>
    </source>
</evidence>
<dbReference type="Pfam" id="PF00528">
    <property type="entry name" value="BPD_transp_1"/>
    <property type="match status" value="1"/>
</dbReference>
<feature type="domain" description="ABC transmembrane type-1" evidence="8">
    <location>
        <begin position="114"/>
        <end position="323"/>
    </location>
</feature>
<dbReference type="Pfam" id="PF19300">
    <property type="entry name" value="BPD_transp_1_N"/>
    <property type="match status" value="1"/>
</dbReference>
<dbReference type="PANTHER" id="PTHR43163:SF6">
    <property type="entry name" value="DIPEPTIDE TRANSPORT SYSTEM PERMEASE PROTEIN DPPB-RELATED"/>
    <property type="match status" value="1"/>
</dbReference>
<dbReference type="InterPro" id="IPR045621">
    <property type="entry name" value="BPD_transp_1_N"/>
</dbReference>
<feature type="transmembrane region" description="Helical" evidence="7">
    <location>
        <begin position="114"/>
        <end position="138"/>
    </location>
</feature>
<dbReference type="EMBL" id="JACCAA010000001">
    <property type="protein sequence ID" value="NYG57401.1"/>
    <property type="molecule type" value="Genomic_DNA"/>
</dbReference>
<name>A0A7Y9UPE1_9ACTN</name>
<dbReference type="Proteomes" id="UP000540656">
    <property type="component" value="Unassembled WGS sequence"/>
</dbReference>
<evidence type="ECO:0000256" key="4">
    <source>
        <dbReference type="ARBA" id="ARBA00022692"/>
    </source>
</evidence>
<evidence type="ECO:0000256" key="3">
    <source>
        <dbReference type="ARBA" id="ARBA00022475"/>
    </source>
</evidence>
<keyword evidence="2 7" id="KW-0813">Transport</keyword>
<proteinExistence type="inferred from homology"/>
<keyword evidence="3" id="KW-1003">Cell membrane</keyword>
<dbReference type="PROSITE" id="PS50928">
    <property type="entry name" value="ABC_TM1"/>
    <property type="match status" value="1"/>
</dbReference>
<dbReference type="InterPro" id="IPR035906">
    <property type="entry name" value="MetI-like_sf"/>
</dbReference>
<feature type="transmembrane region" description="Helical" evidence="7">
    <location>
        <begin position="9"/>
        <end position="29"/>
    </location>
</feature>
<evidence type="ECO:0000256" key="6">
    <source>
        <dbReference type="ARBA" id="ARBA00023136"/>
    </source>
</evidence>